<dbReference type="GO" id="GO:0046933">
    <property type="term" value="F:proton-transporting ATP synthase activity, rotational mechanism"/>
    <property type="evidence" value="ECO:0007669"/>
    <property type="project" value="UniProtKB-UniRule"/>
</dbReference>
<dbReference type="InterPro" id="IPR000711">
    <property type="entry name" value="ATPase_OSCP/dsu"/>
</dbReference>
<proteinExistence type="inferred from homology"/>
<comment type="similarity">
    <text evidence="8">Belongs to the ATPase delta chain family.</text>
</comment>
<comment type="function">
    <text evidence="8">F(1)F(0) ATP synthase produces ATP from ADP in the presence of a proton or sodium gradient. F-type ATPases consist of two structural domains, F(1) containing the extramembraneous catalytic core and F(0) containing the membrane proton channel, linked together by a central stalk and a peripheral stalk. During catalysis, ATP synthesis in the catalytic domain of F(1) is coupled via a rotary mechanism of the central stalk subunits to proton translocation.</text>
</comment>
<evidence type="ECO:0000256" key="7">
    <source>
        <dbReference type="ARBA" id="ARBA00023310"/>
    </source>
</evidence>
<dbReference type="PANTHER" id="PTHR11910">
    <property type="entry name" value="ATP SYNTHASE DELTA CHAIN"/>
    <property type="match status" value="1"/>
</dbReference>
<keyword evidence="8" id="KW-1003">Cell membrane</keyword>
<dbReference type="NCBIfam" id="NF004403">
    <property type="entry name" value="PRK05758.2-4"/>
    <property type="match status" value="1"/>
</dbReference>
<keyword evidence="6 8" id="KW-0139">CF(1)</keyword>
<reference evidence="9 10" key="1">
    <citation type="submission" date="2019-12" db="EMBL/GenBank/DDBJ databases">
        <title>Whole-genome analyses of novel actinobacteria.</title>
        <authorList>
            <person name="Sahin N."/>
            <person name="Saygin H."/>
        </authorList>
    </citation>
    <scope>NUCLEOTIDE SEQUENCE [LARGE SCALE GENOMIC DNA]</scope>
    <source>
        <strain evidence="9 10">KC615</strain>
    </source>
</reference>
<comment type="subcellular location">
    <subcellularLocation>
        <location evidence="8">Cell membrane</location>
        <topology evidence="8">Peripheral membrane protein</topology>
    </subcellularLocation>
    <subcellularLocation>
        <location evidence="1">Membrane</location>
    </subcellularLocation>
</comment>
<gene>
    <name evidence="8" type="primary">atpH</name>
    <name evidence="9" type="ORF">GSM42_04030</name>
</gene>
<keyword evidence="3 8" id="KW-0375">Hydrogen ion transport</keyword>
<sequence>MNVTLVAKRYGKALFEVAQGHSLLPQVGADLQLVSESLANKDIANWLSHPATLAESKKAIITQNFPSIQTITKNFLFLLVDEGRENELTGIASEYRRLALEASGMAEAIVTTASPMQNNEKAELVQTFAEMIGKKLVIQEQVDSNILGGVVVQVGDRLYDGSLKTKLLRFQERLNA</sequence>
<accession>A0A6I4VRM1</accession>
<dbReference type="PRINTS" id="PR00125">
    <property type="entry name" value="ATPASEDELTA"/>
</dbReference>
<dbReference type="EMBL" id="WUUL01000002">
    <property type="protein sequence ID" value="MXQ52915.1"/>
    <property type="molecule type" value="Genomic_DNA"/>
</dbReference>
<protein>
    <recommendedName>
        <fullName evidence="8">ATP synthase subunit delta</fullName>
    </recommendedName>
    <alternativeName>
        <fullName evidence="8">ATP synthase F(1) sector subunit delta</fullName>
    </alternativeName>
    <alternativeName>
        <fullName evidence="8">F-type ATPase subunit delta</fullName>
        <shortName evidence="8">F-ATPase subunit delta</shortName>
    </alternativeName>
</protein>
<dbReference type="Gene3D" id="1.10.520.20">
    <property type="entry name" value="N-terminal domain of the delta subunit of the F1F0-ATP synthase"/>
    <property type="match status" value="1"/>
</dbReference>
<evidence type="ECO:0000313" key="10">
    <source>
        <dbReference type="Proteomes" id="UP000430692"/>
    </source>
</evidence>
<name>A0A6I4VRM1_9BACL</name>
<dbReference type="Proteomes" id="UP000430692">
    <property type="component" value="Unassembled WGS sequence"/>
</dbReference>
<dbReference type="HAMAP" id="MF_01416">
    <property type="entry name" value="ATP_synth_delta_bact"/>
    <property type="match status" value="1"/>
</dbReference>
<evidence type="ECO:0000256" key="3">
    <source>
        <dbReference type="ARBA" id="ARBA00022781"/>
    </source>
</evidence>
<evidence type="ECO:0000256" key="5">
    <source>
        <dbReference type="ARBA" id="ARBA00023136"/>
    </source>
</evidence>
<keyword evidence="10" id="KW-1185">Reference proteome</keyword>
<dbReference type="InterPro" id="IPR020781">
    <property type="entry name" value="ATPase_OSCP/d_CS"/>
</dbReference>
<dbReference type="GO" id="GO:0045259">
    <property type="term" value="C:proton-transporting ATP synthase complex"/>
    <property type="evidence" value="ECO:0007669"/>
    <property type="project" value="UniProtKB-KW"/>
</dbReference>
<dbReference type="PROSITE" id="PS00389">
    <property type="entry name" value="ATPASE_DELTA"/>
    <property type="match status" value="1"/>
</dbReference>
<keyword evidence="4 8" id="KW-0406">Ion transport</keyword>
<evidence type="ECO:0000256" key="8">
    <source>
        <dbReference type="HAMAP-Rule" id="MF_01416"/>
    </source>
</evidence>
<dbReference type="InterPro" id="IPR026015">
    <property type="entry name" value="ATP_synth_OSCP/delta_N_sf"/>
</dbReference>
<organism evidence="9 10">
    <name type="scientific">Shimazuella alba</name>
    <dbReference type="NCBI Taxonomy" id="2690964"/>
    <lineage>
        <taxon>Bacteria</taxon>
        <taxon>Bacillati</taxon>
        <taxon>Bacillota</taxon>
        <taxon>Bacilli</taxon>
        <taxon>Bacillales</taxon>
        <taxon>Thermoactinomycetaceae</taxon>
        <taxon>Shimazuella</taxon>
    </lineage>
</organism>
<dbReference type="NCBIfam" id="TIGR01145">
    <property type="entry name" value="ATP_synt_delta"/>
    <property type="match status" value="1"/>
</dbReference>
<evidence type="ECO:0000256" key="4">
    <source>
        <dbReference type="ARBA" id="ARBA00023065"/>
    </source>
</evidence>
<keyword evidence="7 8" id="KW-0066">ATP synthesis</keyword>
<evidence type="ECO:0000256" key="6">
    <source>
        <dbReference type="ARBA" id="ARBA00023196"/>
    </source>
</evidence>
<dbReference type="RefSeq" id="WP_160800255.1">
    <property type="nucleotide sequence ID" value="NZ_WUUL01000002.1"/>
</dbReference>
<evidence type="ECO:0000256" key="2">
    <source>
        <dbReference type="ARBA" id="ARBA00022448"/>
    </source>
</evidence>
<dbReference type="GO" id="GO:0005886">
    <property type="term" value="C:plasma membrane"/>
    <property type="evidence" value="ECO:0007669"/>
    <property type="project" value="UniProtKB-SubCell"/>
</dbReference>
<keyword evidence="2 8" id="KW-0813">Transport</keyword>
<keyword evidence="5 8" id="KW-0472">Membrane</keyword>
<evidence type="ECO:0000313" key="9">
    <source>
        <dbReference type="EMBL" id="MXQ52915.1"/>
    </source>
</evidence>
<dbReference type="Pfam" id="PF00213">
    <property type="entry name" value="OSCP"/>
    <property type="match status" value="1"/>
</dbReference>
<comment type="caution">
    <text evidence="9">The sequence shown here is derived from an EMBL/GenBank/DDBJ whole genome shotgun (WGS) entry which is preliminary data.</text>
</comment>
<dbReference type="AlphaFoldDB" id="A0A6I4VRM1"/>
<evidence type="ECO:0000256" key="1">
    <source>
        <dbReference type="ARBA" id="ARBA00004370"/>
    </source>
</evidence>
<dbReference type="SUPFAM" id="SSF47928">
    <property type="entry name" value="N-terminal domain of the delta subunit of the F1F0-ATP synthase"/>
    <property type="match status" value="1"/>
</dbReference>
<comment type="function">
    <text evidence="8">This protein is part of the stalk that links CF(0) to CF(1). It either transmits conformational changes from CF(0) to CF(1) or is implicated in proton conduction.</text>
</comment>